<evidence type="ECO:0000313" key="15">
    <source>
        <dbReference type="EMBL" id="MFC4910731.1"/>
    </source>
</evidence>
<dbReference type="Gene3D" id="3.30.2010.10">
    <property type="entry name" value="Metalloproteases ('zincins'), catalytic domain"/>
    <property type="match status" value="1"/>
</dbReference>
<keyword evidence="9 13" id="KW-1133">Transmembrane helix</keyword>
<evidence type="ECO:0000256" key="4">
    <source>
        <dbReference type="ARBA" id="ARBA00022670"/>
    </source>
</evidence>
<keyword evidence="3" id="KW-1003">Cell membrane</keyword>
<feature type="domain" description="Peptidase M48" evidence="14">
    <location>
        <begin position="98"/>
        <end position="329"/>
    </location>
</feature>
<feature type="transmembrane region" description="Helical" evidence="13">
    <location>
        <begin position="58"/>
        <end position="78"/>
    </location>
</feature>
<feature type="transmembrane region" description="Helical" evidence="13">
    <location>
        <begin position="21"/>
        <end position="52"/>
    </location>
</feature>
<evidence type="ECO:0000256" key="9">
    <source>
        <dbReference type="ARBA" id="ARBA00022989"/>
    </source>
</evidence>
<evidence type="ECO:0000256" key="8">
    <source>
        <dbReference type="ARBA" id="ARBA00022833"/>
    </source>
</evidence>
<keyword evidence="16" id="KW-1185">Reference proteome</keyword>
<accession>A0ABV9U5B1</accession>
<dbReference type="EMBL" id="JBHSIT010000007">
    <property type="protein sequence ID" value="MFC4910731.1"/>
    <property type="molecule type" value="Genomic_DNA"/>
</dbReference>
<keyword evidence="7" id="KW-0378">Hydrolase</keyword>
<evidence type="ECO:0000256" key="2">
    <source>
        <dbReference type="ARBA" id="ARBA00004651"/>
    </source>
</evidence>
<evidence type="ECO:0000256" key="1">
    <source>
        <dbReference type="ARBA" id="ARBA00001947"/>
    </source>
</evidence>
<feature type="compositionally biased region" description="Gly residues" evidence="12">
    <location>
        <begin position="442"/>
        <end position="460"/>
    </location>
</feature>
<evidence type="ECO:0000256" key="7">
    <source>
        <dbReference type="ARBA" id="ARBA00022801"/>
    </source>
</evidence>
<keyword evidence="5 13" id="KW-0812">Transmembrane</keyword>
<keyword evidence="11 13" id="KW-0472">Membrane</keyword>
<dbReference type="PANTHER" id="PTHR43221">
    <property type="entry name" value="PROTEASE HTPX"/>
    <property type="match status" value="1"/>
</dbReference>
<dbReference type="PANTHER" id="PTHR43221:SF1">
    <property type="entry name" value="PROTEASE HTPX"/>
    <property type="match status" value="1"/>
</dbReference>
<comment type="cofactor">
    <cofactor evidence="1">
        <name>Zn(2+)</name>
        <dbReference type="ChEBI" id="CHEBI:29105"/>
    </cofactor>
</comment>
<keyword evidence="6" id="KW-0479">Metal-binding</keyword>
<keyword evidence="8" id="KW-0862">Zinc</keyword>
<evidence type="ECO:0000256" key="11">
    <source>
        <dbReference type="ARBA" id="ARBA00023136"/>
    </source>
</evidence>
<sequence length="549" mass="57569">MSSPHRSGKALLGLRALLGVILLLGFYVLAVLLLVLVLGGVITIAVVFNVVVGIRGGFVFWILIAATGGGAALLRGAFGRTRSARKDDPGGLPVTEADQPRLWADVRELAAEVRAPAPGSIRLTPDANAAVHQRVWLFGLIRGRITLVIGMALLNGLDRAELRAVLAHEFGHVAGGDTRLGPLVYRSQRRLVRTIVALRGSGKGVDKFLARIFGLYLRLCLRVTLAVSRAQERAADRSAARVSGPETAAAALTAVGMAGELFEGFVQHYVTPLWRAGRYPVDLYGGLRAFTVASAGEDGLERLRERVLARPSERWDTHPSIGERLALLAELPAGTASATVPDGPARDLLDGPDEVERMVSLTAAREATGLPTPAPVDWDEAAAIYGRLIARAGERLADAGVRIGGRWDEPGFDQALELLAAGRGAELAAALQPRSPEPSASGGEGPAAGGEGPASGGEGTALGTEAERRILHRALVTALPGVLAAGHDARWKPSWTTVVEIEWAGTPLAELADRALDGPDGVAAVRAELGRPAVDLTPVPPLEEPVHAG</sequence>
<keyword evidence="10" id="KW-0482">Metalloprotease</keyword>
<organism evidence="15 16">
    <name type="scientific">Actinomadura gamaensis</name>
    <dbReference type="NCBI Taxonomy" id="1763541"/>
    <lineage>
        <taxon>Bacteria</taxon>
        <taxon>Bacillati</taxon>
        <taxon>Actinomycetota</taxon>
        <taxon>Actinomycetes</taxon>
        <taxon>Streptosporangiales</taxon>
        <taxon>Thermomonosporaceae</taxon>
        <taxon>Actinomadura</taxon>
    </lineage>
</organism>
<evidence type="ECO:0000256" key="13">
    <source>
        <dbReference type="SAM" id="Phobius"/>
    </source>
</evidence>
<evidence type="ECO:0000259" key="14">
    <source>
        <dbReference type="Pfam" id="PF01435"/>
    </source>
</evidence>
<evidence type="ECO:0000256" key="6">
    <source>
        <dbReference type="ARBA" id="ARBA00022723"/>
    </source>
</evidence>
<proteinExistence type="predicted"/>
<dbReference type="RefSeq" id="WP_378259301.1">
    <property type="nucleotide sequence ID" value="NZ_JBHSIT010000007.1"/>
</dbReference>
<evidence type="ECO:0000256" key="3">
    <source>
        <dbReference type="ARBA" id="ARBA00022475"/>
    </source>
</evidence>
<gene>
    <name evidence="15" type="ORF">ACFPCY_25680</name>
</gene>
<dbReference type="InterPro" id="IPR050083">
    <property type="entry name" value="HtpX_protease"/>
</dbReference>
<dbReference type="Proteomes" id="UP001595872">
    <property type="component" value="Unassembled WGS sequence"/>
</dbReference>
<reference evidence="16" key="1">
    <citation type="journal article" date="2019" name="Int. J. Syst. Evol. Microbiol.">
        <title>The Global Catalogue of Microorganisms (GCM) 10K type strain sequencing project: providing services to taxonomists for standard genome sequencing and annotation.</title>
        <authorList>
            <consortium name="The Broad Institute Genomics Platform"/>
            <consortium name="The Broad Institute Genome Sequencing Center for Infectious Disease"/>
            <person name="Wu L."/>
            <person name="Ma J."/>
        </authorList>
    </citation>
    <scope>NUCLEOTIDE SEQUENCE [LARGE SCALE GENOMIC DNA]</scope>
    <source>
        <strain evidence="16">KLKA75</strain>
    </source>
</reference>
<evidence type="ECO:0000256" key="5">
    <source>
        <dbReference type="ARBA" id="ARBA00022692"/>
    </source>
</evidence>
<keyword evidence="4" id="KW-0645">Protease</keyword>
<evidence type="ECO:0000256" key="10">
    <source>
        <dbReference type="ARBA" id="ARBA00023049"/>
    </source>
</evidence>
<dbReference type="Pfam" id="PF01435">
    <property type="entry name" value="Peptidase_M48"/>
    <property type="match status" value="1"/>
</dbReference>
<feature type="compositionally biased region" description="Low complexity" evidence="12">
    <location>
        <begin position="428"/>
        <end position="441"/>
    </location>
</feature>
<name>A0ABV9U5B1_9ACTN</name>
<evidence type="ECO:0000256" key="12">
    <source>
        <dbReference type="SAM" id="MobiDB-lite"/>
    </source>
</evidence>
<evidence type="ECO:0000313" key="16">
    <source>
        <dbReference type="Proteomes" id="UP001595872"/>
    </source>
</evidence>
<comment type="subcellular location">
    <subcellularLocation>
        <location evidence="2">Cell membrane</location>
        <topology evidence="2">Multi-pass membrane protein</topology>
    </subcellularLocation>
</comment>
<dbReference type="InterPro" id="IPR001915">
    <property type="entry name" value="Peptidase_M48"/>
</dbReference>
<feature type="region of interest" description="Disordered" evidence="12">
    <location>
        <begin position="428"/>
        <end position="461"/>
    </location>
</feature>
<protein>
    <submittedName>
        <fullName evidence="15">M48 family metallopeptidase</fullName>
    </submittedName>
</protein>
<dbReference type="CDD" id="cd07328">
    <property type="entry name" value="M48_Ste24p_like"/>
    <property type="match status" value="1"/>
</dbReference>
<comment type="caution">
    <text evidence="15">The sequence shown here is derived from an EMBL/GenBank/DDBJ whole genome shotgun (WGS) entry which is preliminary data.</text>
</comment>